<organism evidence="2 3">
    <name type="scientific">Rhodoblastus sphagnicola</name>
    <dbReference type="NCBI Taxonomy" id="333368"/>
    <lineage>
        <taxon>Bacteria</taxon>
        <taxon>Pseudomonadati</taxon>
        <taxon>Pseudomonadota</taxon>
        <taxon>Alphaproteobacteria</taxon>
        <taxon>Hyphomicrobiales</taxon>
        <taxon>Rhodoblastaceae</taxon>
        <taxon>Rhodoblastus</taxon>
    </lineage>
</organism>
<keyword evidence="1" id="KW-0812">Transmembrane</keyword>
<name>A0A2S6N3R6_9HYPH</name>
<reference evidence="2 3" key="1">
    <citation type="journal article" date="2018" name="Arch. Microbiol.">
        <title>New insights into the metabolic potential of the phototrophic purple bacterium Rhodopila globiformis DSM 161(T) from its draft genome sequence and evidence for a vanadium-dependent nitrogenase.</title>
        <authorList>
            <person name="Imhoff J.F."/>
            <person name="Rahn T."/>
            <person name="Kunzel S."/>
            <person name="Neulinger S.C."/>
        </authorList>
    </citation>
    <scope>NUCLEOTIDE SEQUENCE [LARGE SCALE GENOMIC DNA]</scope>
    <source>
        <strain evidence="2 3">DSM 16996</strain>
    </source>
</reference>
<evidence type="ECO:0000256" key="1">
    <source>
        <dbReference type="SAM" id="Phobius"/>
    </source>
</evidence>
<dbReference type="AlphaFoldDB" id="A0A2S6N3R6"/>
<protein>
    <submittedName>
        <fullName evidence="2">Uncharacterized protein</fullName>
    </submittedName>
</protein>
<evidence type="ECO:0000313" key="2">
    <source>
        <dbReference type="EMBL" id="PPQ29253.1"/>
    </source>
</evidence>
<sequence length="115" mass="11473">MALGLACATVSALLAGAGVIFCALAAYLSLIPYLDPRGAALAIGGAGLLLALAVGLIGQMIARKLAERLVAWVKSSAVVVLAPHVLGFAARHAKLFGLASAAGAAYFAARSNRAD</sequence>
<keyword evidence="1" id="KW-0472">Membrane</keyword>
<evidence type="ECO:0000313" key="3">
    <source>
        <dbReference type="Proteomes" id="UP000239089"/>
    </source>
</evidence>
<keyword evidence="1" id="KW-1133">Transmembrane helix</keyword>
<dbReference type="Proteomes" id="UP000239089">
    <property type="component" value="Unassembled WGS sequence"/>
</dbReference>
<keyword evidence="3" id="KW-1185">Reference proteome</keyword>
<comment type="caution">
    <text evidence="2">The sequence shown here is derived from an EMBL/GenBank/DDBJ whole genome shotgun (WGS) entry which is preliminary data.</text>
</comment>
<proteinExistence type="predicted"/>
<accession>A0A2S6N3R6</accession>
<gene>
    <name evidence="2" type="ORF">CCR94_15685</name>
</gene>
<dbReference type="EMBL" id="NHSJ01000096">
    <property type="protein sequence ID" value="PPQ29253.1"/>
    <property type="molecule type" value="Genomic_DNA"/>
</dbReference>
<feature type="transmembrane region" description="Helical" evidence="1">
    <location>
        <begin position="38"/>
        <end position="57"/>
    </location>
</feature>